<dbReference type="InterPro" id="IPR000873">
    <property type="entry name" value="AMP-dep_synth/lig_dom"/>
</dbReference>
<dbReference type="PROSITE" id="PS00455">
    <property type="entry name" value="AMP_BINDING"/>
    <property type="match status" value="1"/>
</dbReference>
<evidence type="ECO:0000313" key="10">
    <source>
        <dbReference type="EMBL" id="KAK5576025.1"/>
    </source>
</evidence>
<evidence type="ECO:0000256" key="7">
    <source>
        <dbReference type="RuleBase" id="RU369030"/>
    </source>
</evidence>
<evidence type="ECO:0000256" key="3">
    <source>
        <dbReference type="ARBA" id="ARBA00022741"/>
    </source>
</evidence>
<keyword evidence="4 7" id="KW-0276">Fatty acid metabolism</keyword>
<evidence type="ECO:0000256" key="4">
    <source>
        <dbReference type="ARBA" id="ARBA00022832"/>
    </source>
</evidence>
<dbReference type="SUPFAM" id="SSF56801">
    <property type="entry name" value="Acetyl-CoA synthetase-like"/>
    <property type="match status" value="1"/>
</dbReference>
<evidence type="ECO:0000259" key="9">
    <source>
        <dbReference type="Pfam" id="PF00501"/>
    </source>
</evidence>
<dbReference type="Proteomes" id="UP001344447">
    <property type="component" value="Unassembled WGS sequence"/>
</dbReference>
<dbReference type="PANTHER" id="PTHR43272">
    <property type="entry name" value="LONG-CHAIN-FATTY-ACID--COA LIGASE"/>
    <property type="match status" value="1"/>
</dbReference>
<dbReference type="InterPro" id="IPR020845">
    <property type="entry name" value="AMP-binding_CS"/>
</dbReference>
<evidence type="ECO:0000256" key="2">
    <source>
        <dbReference type="ARBA" id="ARBA00022598"/>
    </source>
</evidence>
<evidence type="ECO:0000256" key="8">
    <source>
        <dbReference type="SAM" id="SignalP"/>
    </source>
</evidence>
<dbReference type="GO" id="GO:0005524">
    <property type="term" value="F:ATP binding"/>
    <property type="evidence" value="ECO:0007669"/>
    <property type="project" value="UniProtKB-KW"/>
</dbReference>
<dbReference type="EC" id="6.2.1.3" evidence="6 7"/>
<gene>
    <name evidence="10" type="ORF">RB653_007163</name>
</gene>
<keyword evidence="5 7" id="KW-0067">ATP-binding</keyword>
<dbReference type="PANTHER" id="PTHR43272:SF109">
    <property type="entry name" value="FATTY ACYL-COA SYNTHETASE B"/>
    <property type="match status" value="1"/>
</dbReference>
<dbReference type="InterPro" id="IPR042099">
    <property type="entry name" value="ANL_N_sf"/>
</dbReference>
<feature type="chain" id="PRO_5042927588" description="Long-chain-fatty-acid--CoA ligase" evidence="8">
    <location>
        <begin position="22"/>
        <end position="676"/>
    </location>
</feature>
<comment type="function">
    <text evidence="7">Catalyzes the conversion of long-chain fatty acids to their active form acyl-CoAs for both synthesis of cellular lipids, and degradation via beta-oxidation.</text>
</comment>
<feature type="signal peptide" evidence="8">
    <location>
        <begin position="1"/>
        <end position="21"/>
    </location>
</feature>
<dbReference type="GO" id="GO:0016020">
    <property type="term" value="C:membrane"/>
    <property type="evidence" value="ECO:0007669"/>
    <property type="project" value="TreeGrafter"/>
</dbReference>
<comment type="catalytic activity">
    <reaction evidence="7">
        <text>a long-chain fatty acid + ATP + CoA = a long-chain fatty acyl-CoA + AMP + diphosphate</text>
        <dbReference type="Rhea" id="RHEA:15421"/>
        <dbReference type="ChEBI" id="CHEBI:30616"/>
        <dbReference type="ChEBI" id="CHEBI:33019"/>
        <dbReference type="ChEBI" id="CHEBI:57287"/>
        <dbReference type="ChEBI" id="CHEBI:57560"/>
        <dbReference type="ChEBI" id="CHEBI:83139"/>
        <dbReference type="ChEBI" id="CHEBI:456215"/>
        <dbReference type="EC" id="6.2.1.3"/>
    </reaction>
</comment>
<keyword evidence="2 7" id="KW-0436">Ligase</keyword>
<dbReference type="Gene3D" id="3.40.50.12780">
    <property type="entry name" value="N-terminal domain of ligase-like"/>
    <property type="match status" value="1"/>
</dbReference>
<keyword evidence="3 7" id="KW-0547">Nucleotide-binding</keyword>
<organism evidence="10 11">
    <name type="scientific">Dictyostelium firmibasis</name>
    <dbReference type="NCBI Taxonomy" id="79012"/>
    <lineage>
        <taxon>Eukaryota</taxon>
        <taxon>Amoebozoa</taxon>
        <taxon>Evosea</taxon>
        <taxon>Eumycetozoa</taxon>
        <taxon>Dictyostelia</taxon>
        <taxon>Dictyosteliales</taxon>
        <taxon>Dictyosteliaceae</taxon>
        <taxon>Dictyostelium</taxon>
    </lineage>
</organism>
<dbReference type="InterPro" id="IPR045311">
    <property type="entry name" value="LC-FACS_euk"/>
</dbReference>
<dbReference type="EMBL" id="JAVFKY010000005">
    <property type="protein sequence ID" value="KAK5576025.1"/>
    <property type="molecule type" value="Genomic_DNA"/>
</dbReference>
<feature type="domain" description="AMP-dependent synthetase/ligase" evidence="9">
    <location>
        <begin position="87"/>
        <end position="500"/>
    </location>
</feature>
<keyword evidence="11" id="KW-1185">Reference proteome</keyword>
<dbReference type="Pfam" id="PF00501">
    <property type="entry name" value="AMP-binding"/>
    <property type="match status" value="1"/>
</dbReference>
<dbReference type="CDD" id="cd05927">
    <property type="entry name" value="LC-FACS_euk"/>
    <property type="match status" value="1"/>
</dbReference>
<evidence type="ECO:0000256" key="6">
    <source>
        <dbReference type="ARBA" id="ARBA00026121"/>
    </source>
</evidence>
<keyword evidence="7" id="KW-0443">Lipid metabolism</keyword>
<evidence type="ECO:0000256" key="1">
    <source>
        <dbReference type="ARBA" id="ARBA00006432"/>
    </source>
</evidence>
<evidence type="ECO:0000313" key="11">
    <source>
        <dbReference type="Proteomes" id="UP001344447"/>
    </source>
</evidence>
<dbReference type="GO" id="GO:0004467">
    <property type="term" value="F:long-chain fatty acid-CoA ligase activity"/>
    <property type="evidence" value="ECO:0007669"/>
    <property type="project" value="UniProtKB-EC"/>
</dbReference>
<proteinExistence type="inferred from homology"/>
<comment type="similarity">
    <text evidence="1 7">Belongs to the ATP-dependent AMP-binding enzyme family.</text>
</comment>
<reference evidence="10 11" key="1">
    <citation type="submission" date="2023-11" db="EMBL/GenBank/DDBJ databases">
        <title>Dfirmibasis_genome.</title>
        <authorList>
            <person name="Edelbroek B."/>
            <person name="Kjellin J."/>
            <person name="Jerlstrom-Hultqvist J."/>
            <person name="Soderbom F."/>
        </authorList>
    </citation>
    <scope>NUCLEOTIDE SEQUENCE [LARGE SCALE GENOMIC DNA]</scope>
    <source>
        <strain evidence="10 11">TNS-C-14</strain>
    </source>
</reference>
<accession>A0AAN7TW40</accession>
<dbReference type="AlphaFoldDB" id="A0AAN7TW40"/>
<sequence>MQKMINNWLAVGLLVVSGLLAFNWKRKHPFGQTVEIGEKPENGGRIRRTSACSDHLISFLEDDEIYTLYDSLVKSCKKYGERKCFGERKKDSNGNLGDFQWISYNTYLERCELLQQGLCEIGLKPKSKVGIFSKNRLEWLIVHSASFLQSNCIVSFYETLGVESLAYVTEHAEIGLAFCSADTLQKTLDIAKHVKILKTIICFDPIDKEYYNTAKELGVTLYTYDEIMKKGKEANGKHKHTPPTQDTLTTIMYTSGTTGPPKGVMITHKNLTSVVCAVSDFVKVYDTDVHYSYLPYAHVLERVVILAAFHFGAAIGIFSGDIANILVEVKQLSPTLFIGVPRVFERIKTNVFKEINKKPVALRTLFNAAYNLKYLSIQHGFKLPIIEKILDLVFFSKVKQALGGRVRVILSGSAPLSFDTEVFLRVVMCCCVVQGYGASEGCGGDACKRLDDESVGTIGPPFASNEIKLVDVPELGYDSNGEVQTGEVCLRGPSISSGYYKDDEKTRDEFKDGWFHTGDIGRWNRDGSLSIIDRKKNIFKLSQGEYVAVEKIETIVVKSEYVEQVCIYGESQKSCVIAIIHPHPESCHEWAGSKKTDKDLGEICKNEEFNKLVLDDIIKNCKKSGLHGFEIPKAIHLTPEAFSDQNNLLTPSFKLKRHEIKKHFEAEIKKLYSKLD</sequence>
<name>A0AAN7TW40_9MYCE</name>
<evidence type="ECO:0000256" key="5">
    <source>
        <dbReference type="ARBA" id="ARBA00022840"/>
    </source>
</evidence>
<dbReference type="GO" id="GO:0005783">
    <property type="term" value="C:endoplasmic reticulum"/>
    <property type="evidence" value="ECO:0007669"/>
    <property type="project" value="TreeGrafter"/>
</dbReference>
<comment type="caution">
    <text evidence="10">The sequence shown here is derived from an EMBL/GenBank/DDBJ whole genome shotgun (WGS) entry which is preliminary data.</text>
</comment>
<protein>
    <recommendedName>
        <fullName evidence="6 7">Long-chain-fatty-acid--CoA ligase</fullName>
        <ecNumber evidence="6 7">6.2.1.3</ecNumber>
    </recommendedName>
</protein>
<keyword evidence="8" id="KW-0732">Signal</keyword>